<protein>
    <submittedName>
        <fullName evidence="1">Uncharacterized protein</fullName>
    </submittedName>
</protein>
<gene>
    <name evidence="1" type="ORF">RNA01_17940</name>
</gene>
<proteinExistence type="predicted"/>
<accession>A0A512HHE7</accession>
<evidence type="ECO:0000313" key="2">
    <source>
        <dbReference type="Proteomes" id="UP000321717"/>
    </source>
</evidence>
<dbReference type="EMBL" id="BJZP01000007">
    <property type="protein sequence ID" value="GEO84862.1"/>
    <property type="molecule type" value="Genomic_DNA"/>
</dbReference>
<dbReference type="AlphaFoldDB" id="A0A512HHE7"/>
<sequence>MSIVIELTPDRKKKLEKLGFRPPAGVRVKVAEKSRWEAPSNMSATFHPVYPVSVGAFTLLPSPEIANATIGRYCSIAPGVKIGMAEHPTEFLTSSTVGWQRNFMQWRRSCSVRCTEACPFCRSTAYDNRQ</sequence>
<reference evidence="1 2" key="1">
    <citation type="submission" date="2019-07" db="EMBL/GenBank/DDBJ databases">
        <title>Whole genome shotgun sequence of Rhizobium naphthalenivorans NBRC 107585.</title>
        <authorList>
            <person name="Hosoyama A."/>
            <person name="Uohara A."/>
            <person name="Ohji S."/>
            <person name="Ichikawa N."/>
        </authorList>
    </citation>
    <scope>NUCLEOTIDE SEQUENCE [LARGE SCALE GENOMIC DNA]</scope>
    <source>
        <strain evidence="1 2">NBRC 107585</strain>
    </source>
</reference>
<dbReference type="Proteomes" id="UP000321717">
    <property type="component" value="Unassembled WGS sequence"/>
</dbReference>
<evidence type="ECO:0000313" key="1">
    <source>
        <dbReference type="EMBL" id="GEO84862.1"/>
    </source>
</evidence>
<comment type="caution">
    <text evidence="1">The sequence shown here is derived from an EMBL/GenBank/DDBJ whole genome shotgun (WGS) entry which is preliminary data.</text>
</comment>
<dbReference type="Gene3D" id="2.160.10.10">
    <property type="entry name" value="Hexapeptide repeat proteins"/>
    <property type="match status" value="1"/>
</dbReference>
<keyword evidence="2" id="KW-1185">Reference proteome</keyword>
<name>A0A512HHE7_9HYPH</name>
<organism evidence="1 2">
    <name type="scientific">Ciceribacter naphthalenivorans</name>
    <dbReference type="NCBI Taxonomy" id="1118451"/>
    <lineage>
        <taxon>Bacteria</taxon>
        <taxon>Pseudomonadati</taxon>
        <taxon>Pseudomonadota</taxon>
        <taxon>Alphaproteobacteria</taxon>
        <taxon>Hyphomicrobiales</taxon>
        <taxon>Rhizobiaceae</taxon>
        <taxon>Ciceribacter</taxon>
    </lineage>
</organism>